<dbReference type="AlphaFoldDB" id="A0A074YBR6"/>
<organism evidence="2 3">
    <name type="scientific">Aureobasidium subglaciale (strain EXF-2481)</name>
    <name type="common">Aureobasidium pullulans var. subglaciale</name>
    <dbReference type="NCBI Taxonomy" id="1043005"/>
    <lineage>
        <taxon>Eukaryota</taxon>
        <taxon>Fungi</taxon>
        <taxon>Dikarya</taxon>
        <taxon>Ascomycota</taxon>
        <taxon>Pezizomycotina</taxon>
        <taxon>Dothideomycetes</taxon>
        <taxon>Dothideomycetidae</taxon>
        <taxon>Dothideales</taxon>
        <taxon>Saccotheciaceae</taxon>
        <taxon>Aureobasidium</taxon>
    </lineage>
</organism>
<feature type="compositionally biased region" description="Basic and acidic residues" evidence="1">
    <location>
        <begin position="80"/>
        <end position="92"/>
    </location>
</feature>
<dbReference type="GeneID" id="25362529"/>
<dbReference type="HOGENOM" id="CLU_1069520_0_0_1"/>
<gene>
    <name evidence="2" type="ORF">AUEXF2481DRAFT_210323</name>
</gene>
<accession>A0A074YBR6</accession>
<protein>
    <submittedName>
        <fullName evidence="2">Uncharacterized protein</fullName>
    </submittedName>
</protein>
<feature type="compositionally biased region" description="Basic and acidic residues" evidence="1">
    <location>
        <begin position="134"/>
        <end position="153"/>
    </location>
</feature>
<name>A0A074YBR6_AURSE</name>
<feature type="compositionally biased region" description="Polar residues" evidence="1">
    <location>
        <begin position="69"/>
        <end position="79"/>
    </location>
</feature>
<feature type="compositionally biased region" description="Basic and acidic residues" evidence="1">
    <location>
        <begin position="161"/>
        <end position="173"/>
    </location>
</feature>
<sequence>MNQPGIHTESDDVTPVPSLVEDSESSSIQHVKVKRVSSKPDGSDDNANQPIGEDCYGGPSPLDGGSRALRQSNNRSSSINEDRGTVDTYEILKNEEMPVEHFMATADKIRDCPRPSSSRRKSPFRFPAWLVHQTGKDEREEMIQEPTARDSGKHPPSSRVTAHETIEDEHPRPIEPVATGSDMRFNAVERLDHWAILHGVRPSVNTIFRRLSGNSQHKEQAGACETERSGIHRDESMSPKRCQSVRSMLARRDSVGEERN</sequence>
<feature type="region of interest" description="Disordered" evidence="1">
    <location>
        <begin position="214"/>
        <end position="260"/>
    </location>
</feature>
<feature type="region of interest" description="Disordered" evidence="1">
    <location>
        <begin position="104"/>
        <end position="180"/>
    </location>
</feature>
<keyword evidence="3" id="KW-1185">Reference proteome</keyword>
<dbReference type="Proteomes" id="UP000030641">
    <property type="component" value="Unassembled WGS sequence"/>
</dbReference>
<proteinExistence type="predicted"/>
<feature type="region of interest" description="Disordered" evidence="1">
    <location>
        <begin position="1"/>
        <end position="92"/>
    </location>
</feature>
<reference evidence="2 3" key="1">
    <citation type="journal article" date="2014" name="BMC Genomics">
        <title>Genome sequencing of four Aureobasidium pullulans varieties: biotechnological potential, stress tolerance, and description of new species.</title>
        <authorList>
            <person name="Gostin Ar C."/>
            <person name="Ohm R.A."/>
            <person name="Kogej T."/>
            <person name="Sonjak S."/>
            <person name="Turk M."/>
            <person name="Zajc J."/>
            <person name="Zalar P."/>
            <person name="Grube M."/>
            <person name="Sun H."/>
            <person name="Han J."/>
            <person name="Sharma A."/>
            <person name="Chiniquy J."/>
            <person name="Ngan C.Y."/>
            <person name="Lipzen A."/>
            <person name="Barry K."/>
            <person name="Grigoriev I.V."/>
            <person name="Gunde-Cimerman N."/>
        </authorList>
    </citation>
    <scope>NUCLEOTIDE SEQUENCE [LARGE SCALE GENOMIC DNA]</scope>
    <source>
        <strain evidence="2 3">EXF-2481</strain>
    </source>
</reference>
<dbReference type="RefSeq" id="XP_013343955.1">
    <property type="nucleotide sequence ID" value="XM_013488501.1"/>
</dbReference>
<feature type="compositionally biased region" description="Basic and acidic residues" evidence="1">
    <location>
        <begin position="250"/>
        <end position="260"/>
    </location>
</feature>
<feature type="compositionally biased region" description="Basic and acidic residues" evidence="1">
    <location>
        <begin position="216"/>
        <end position="238"/>
    </location>
</feature>
<dbReference type="EMBL" id="KL584759">
    <property type="protein sequence ID" value="KEQ95228.1"/>
    <property type="molecule type" value="Genomic_DNA"/>
</dbReference>
<evidence type="ECO:0000313" key="2">
    <source>
        <dbReference type="EMBL" id="KEQ95228.1"/>
    </source>
</evidence>
<evidence type="ECO:0000256" key="1">
    <source>
        <dbReference type="SAM" id="MobiDB-lite"/>
    </source>
</evidence>
<dbReference type="InParanoid" id="A0A074YBR6"/>
<evidence type="ECO:0000313" key="3">
    <source>
        <dbReference type="Proteomes" id="UP000030641"/>
    </source>
</evidence>